<name>A0AAD9HKR7_9PEZI</name>
<sequence>MRDPRYIWQLASEARTLSTRMQSTLQVHGLRFATCHFGSGRGNQISGWSQRRSSSAHPAPPEHLSIVNLRSWNRRESSWFRYQKLTGTGNFDNVILLHSRTLAPGGWISKPMAYIHSFQPRRAGTTAGARPRWGGRRRLGPCCSGLWRRPGVRSLRNSE</sequence>
<gene>
    <name evidence="1" type="ORF">LX32DRAFT_351258</name>
</gene>
<comment type="caution">
    <text evidence="1">The sequence shown here is derived from an EMBL/GenBank/DDBJ whole genome shotgun (WGS) entry which is preliminary data.</text>
</comment>
<accession>A0AAD9HKR7</accession>
<protein>
    <submittedName>
        <fullName evidence="1">Uncharacterized protein</fullName>
    </submittedName>
</protein>
<dbReference type="AlphaFoldDB" id="A0AAD9HKR7"/>
<organism evidence="1 2">
    <name type="scientific">Colletotrichum zoysiae</name>
    <dbReference type="NCBI Taxonomy" id="1216348"/>
    <lineage>
        <taxon>Eukaryota</taxon>
        <taxon>Fungi</taxon>
        <taxon>Dikarya</taxon>
        <taxon>Ascomycota</taxon>
        <taxon>Pezizomycotina</taxon>
        <taxon>Sordariomycetes</taxon>
        <taxon>Hypocreomycetidae</taxon>
        <taxon>Glomerellales</taxon>
        <taxon>Glomerellaceae</taxon>
        <taxon>Colletotrichum</taxon>
        <taxon>Colletotrichum graminicola species complex</taxon>
    </lineage>
</organism>
<evidence type="ECO:0000313" key="1">
    <source>
        <dbReference type="EMBL" id="KAK2029644.1"/>
    </source>
</evidence>
<keyword evidence="2" id="KW-1185">Reference proteome</keyword>
<proteinExistence type="predicted"/>
<reference evidence="1" key="1">
    <citation type="submission" date="2021-06" db="EMBL/GenBank/DDBJ databases">
        <title>Comparative genomics, transcriptomics and evolutionary studies reveal genomic signatures of adaptation to plant cell wall in hemibiotrophic fungi.</title>
        <authorList>
            <consortium name="DOE Joint Genome Institute"/>
            <person name="Baroncelli R."/>
            <person name="Diaz J.F."/>
            <person name="Benocci T."/>
            <person name="Peng M."/>
            <person name="Battaglia E."/>
            <person name="Haridas S."/>
            <person name="Andreopoulos W."/>
            <person name="Labutti K."/>
            <person name="Pangilinan J."/>
            <person name="Floch G.L."/>
            <person name="Makela M.R."/>
            <person name="Henrissat B."/>
            <person name="Grigoriev I.V."/>
            <person name="Crouch J.A."/>
            <person name="De Vries R.P."/>
            <person name="Sukno S.A."/>
            <person name="Thon M.R."/>
        </authorList>
    </citation>
    <scope>NUCLEOTIDE SEQUENCE</scope>
    <source>
        <strain evidence="1">MAFF235873</strain>
    </source>
</reference>
<evidence type="ECO:0000313" key="2">
    <source>
        <dbReference type="Proteomes" id="UP001232148"/>
    </source>
</evidence>
<dbReference type="Proteomes" id="UP001232148">
    <property type="component" value="Unassembled WGS sequence"/>
</dbReference>
<dbReference type="EMBL" id="MU842861">
    <property type="protein sequence ID" value="KAK2029644.1"/>
    <property type="molecule type" value="Genomic_DNA"/>
</dbReference>